<protein>
    <submittedName>
        <fullName evidence="2">Uncharacterized protein</fullName>
    </submittedName>
</protein>
<reference evidence="3" key="1">
    <citation type="journal article" date="2023" name="Commun. Biol.">
        <title>Genome analysis of Parmales, the sister group of diatoms, reveals the evolutionary specialization of diatoms from phago-mixotrophs to photoautotrophs.</title>
        <authorList>
            <person name="Ban H."/>
            <person name="Sato S."/>
            <person name="Yoshikawa S."/>
            <person name="Yamada K."/>
            <person name="Nakamura Y."/>
            <person name="Ichinomiya M."/>
            <person name="Sato N."/>
            <person name="Blanc-Mathieu R."/>
            <person name="Endo H."/>
            <person name="Kuwata A."/>
            <person name="Ogata H."/>
        </authorList>
    </citation>
    <scope>NUCLEOTIDE SEQUENCE [LARGE SCALE GENOMIC DNA]</scope>
    <source>
        <strain evidence="3">NIES 3701</strain>
    </source>
</reference>
<evidence type="ECO:0000313" key="2">
    <source>
        <dbReference type="EMBL" id="GMI02199.1"/>
    </source>
</evidence>
<organism evidence="2 3">
    <name type="scientific">Triparma strigata</name>
    <dbReference type="NCBI Taxonomy" id="1606541"/>
    <lineage>
        <taxon>Eukaryota</taxon>
        <taxon>Sar</taxon>
        <taxon>Stramenopiles</taxon>
        <taxon>Ochrophyta</taxon>
        <taxon>Bolidophyceae</taxon>
        <taxon>Parmales</taxon>
        <taxon>Triparmaceae</taxon>
        <taxon>Triparma</taxon>
    </lineage>
</organism>
<evidence type="ECO:0000256" key="1">
    <source>
        <dbReference type="SAM" id="MobiDB-lite"/>
    </source>
</evidence>
<comment type="caution">
    <text evidence="2">The sequence shown here is derived from an EMBL/GenBank/DDBJ whole genome shotgun (WGS) entry which is preliminary data.</text>
</comment>
<evidence type="ECO:0000313" key="3">
    <source>
        <dbReference type="Proteomes" id="UP001165085"/>
    </source>
</evidence>
<dbReference type="AlphaFoldDB" id="A0A9W7F3V5"/>
<gene>
    <name evidence="2" type="ORF">TrST_g14270</name>
</gene>
<name>A0A9W7F3V5_9STRA</name>
<dbReference type="OrthoDB" id="197848at2759"/>
<dbReference type="EMBL" id="BRXY01000593">
    <property type="protein sequence ID" value="GMI02199.1"/>
    <property type="molecule type" value="Genomic_DNA"/>
</dbReference>
<accession>A0A9W7F3V5</accession>
<keyword evidence="3" id="KW-1185">Reference proteome</keyword>
<dbReference type="Proteomes" id="UP001165085">
    <property type="component" value="Unassembled WGS sequence"/>
</dbReference>
<feature type="region of interest" description="Disordered" evidence="1">
    <location>
        <begin position="173"/>
        <end position="193"/>
    </location>
</feature>
<sequence>MLLTLVASTSALAGFGAGGASKKATLKPKSQWDKYLKLRGKVKKEGRVAGVAFAEVAVRFDGEDWSPVGFVGADGVSVEAAATRQKRLIAEHAQRIYPAMRATGETSALQWGLKSITAFVDNKPEATSDEFVALSKIDEDVSEKKVGFEGIPDPTTGYYCMYSSGKLMGEAGRSDAEMGITGGKKSGEKRTGL</sequence>
<proteinExistence type="predicted"/>